<dbReference type="InterPro" id="IPR050836">
    <property type="entry name" value="SDS22/Internalin_LRR"/>
</dbReference>
<dbReference type="Gene3D" id="3.80.10.10">
    <property type="entry name" value="Ribonuclease Inhibitor"/>
    <property type="match status" value="2"/>
</dbReference>
<keyword evidence="1" id="KW-0433">Leucine-rich repeat</keyword>
<organism evidence="3">
    <name type="scientific">Taenia asiatica</name>
    <name type="common">Asian tapeworm</name>
    <dbReference type="NCBI Taxonomy" id="60517"/>
    <lineage>
        <taxon>Eukaryota</taxon>
        <taxon>Metazoa</taxon>
        <taxon>Spiralia</taxon>
        <taxon>Lophotrochozoa</taxon>
        <taxon>Platyhelminthes</taxon>
        <taxon>Cestoda</taxon>
        <taxon>Eucestoda</taxon>
        <taxon>Cyclophyllidea</taxon>
        <taxon>Taeniidae</taxon>
        <taxon>Taenia</taxon>
    </lineage>
</organism>
<name>A0A0R3WE18_TAEAS</name>
<dbReference type="Pfam" id="PF13516">
    <property type="entry name" value="LRR_6"/>
    <property type="match status" value="2"/>
</dbReference>
<dbReference type="InterPro" id="IPR032675">
    <property type="entry name" value="LRR_dom_sf"/>
</dbReference>
<dbReference type="PANTHER" id="PTHR46652">
    <property type="entry name" value="LEUCINE-RICH REPEAT AND IQ DOMAIN-CONTAINING PROTEIN 1-RELATED"/>
    <property type="match status" value="1"/>
</dbReference>
<evidence type="ECO:0000256" key="1">
    <source>
        <dbReference type="ARBA" id="ARBA00022614"/>
    </source>
</evidence>
<accession>A0A0R3WE18</accession>
<dbReference type="AlphaFoldDB" id="A0A0R3WE18"/>
<dbReference type="STRING" id="60517.A0A0R3WE18"/>
<dbReference type="InterPro" id="IPR025875">
    <property type="entry name" value="Leu-rich_rpt_4"/>
</dbReference>
<dbReference type="CDD" id="cd21340">
    <property type="entry name" value="PPP1R42"/>
    <property type="match status" value="1"/>
</dbReference>
<evidence type="ECO:0000256" key="2">
    <source>
        <dbReference type="ARBA" id="ARBA00022737"/>
    </source>
</evidence>
<keyword evidence="2" id="KW-0677">Repeat</keyword>
<dbReference type="Pfam" id="PF12799">
    <property type="entry name" value="LRR_4"/>
    <property type="match status" value="1"/>
</dbReference>
<reference evidence="3" key="1">
    <citation type="submission" date="2017-02" db="UniProtKB">
        <authorList>
            <consortium name="WormBaseParasite"/>
        </authorList>
    </citation>
    <scope>IDENTIFICATION</scope>
</reference>
<dbReference type="SUPFAM" id="SSF52058">
    <property type="entry name" value="L domain-like"/>
    <property type="match status" value="1"/>
</dbReference>
<dbReference type="InterPro" id="IPR001611">
    <property type="entry name" value="Leu-rich_rpt"/>
</dbReference>
<dbReference type="PANTHER" id="PTHR46652:SF3">
    <property type="entry name" value="LEUCINE-RICH REPEAT-CONTAINING PROTEIN 9"/>
    <property type="match status" value="1"/>
</dbReference>
<dbReference type="SMART" id="SM00365">
    <property type="entry name" value="LRR_SD22"/>
    <property type="match status" value="4"/>
</dbReference>
<proteinExistence type="predicted"/>
<protein>
    <submittedName>
        <fullName evidence="3">Protein phosphatase 1 regulatory subunit 42</fullName>
    </submittedName>
</protein>
<sequence length="239" mass="27252">MVKVTPNILIRSTSQYCKRRLDEPLEKYLGRLTHLYMNNKGIDDVGEALKPCTNLQVLYLYENRLTKIPDLSRSPSLTHLYLQQNDITRIHNLDALFNLEKLFLSGNKISVLEGLESQSKLRELRIDHQRLPAGEGIIFDDQSLMAIKARLSCHFIKFRTPLDLSASGVNNLQSLECLQYLERLDVGSNQLADESDVLSVLSKMTHLSELNISGNPIMKNLRINDRIIIATKALGTYDW</sequence>
<dbReference type="PROSITE" id="PS51450">
    <property type="entry name" value="LRR"/>
    <property type="match status" value="3"/>
</dbReference>
<dbReference type="WBParaSite" id="TASK_0000903901-mRNA-1">
    <property type="protein sequence ID" value="TASK_0000903901-mRNA-1"/>
    <property type="gene ID" value="TASK_0000903901"/>
</dbReference>
<evidence type="ECO:0000313" key="3">
    <source>
        <dbReference type="WBParaSite" id="TASK_0000903901-mRNA-1"/>
    </source>
</evidence>